<organism evidence="1 2">
    <name type="scientific">Cyclobacterium lianum</name>
    <dbReference type="NCBI Taxonomy" id="388280"/>
    <lineage>
        <taxon>Bacteria</taxon>
        <taxon>Pseudomonadati</taxon>
        <taxon>Bacteroidota</taxon>
        <taxon>Cytophagia</taxon>
        <taxon>Cytophagales</taxon>
        <taxon>Cyclobacteriaceae</taxon>
        <taxon>Cyclobacterium</taxon>
    </lineage>
</organism>
<evidence type="ECO:0000313" key="2">
    <source>
        <dbReference type="Proteomes" id="UP000184513"/>
    </source>
</evidence>
<dbReference type="Proteomes" id="UP000184513">
    <property type="component" value="Unassembled WGS sequence"/>
</dbReference>
<keyword evidence="2" id="KW-1185">Reference proteome</keyword>
<name>A0A1M7LKJ9_9BACT</name>
<evidence type="ECO:0000313" key="1">
    <source>
        <dbReference type="EMBL" id="SHM78704.1"/>
    </source>
</evidence>
<dbReference type="EMBL" id="FRCY01000003">
    <property type="protein sequence ID" value="SHM78704.1"/>
    <property type="molecule type" value="Genomic_DNA"/>
</dbReference>
<accession>A0A1M7LKJ9</accession>
<dbReference type="AlphaFoldDB" id="A0A1M7LKJ9"/>
<sequence>MYGPFFDLLVFFPGQQNLTEQVLAESKKGCLRNETAFDIFEIGPFTILLHGYL</sequence>
<proteinExistence type="predicted"/>
<protein>
    <submittedName>
        <fullName evidence="1">Uncharacterized protein</fullName>
    </submittedName>
</protein>
<gene>
    <name evidence="1" type="ORF">SAMN04488057_103324</name>
</gene>
<reference evidence="1 2" key="1">
    <citation type="submission" date="2016-11" db="EMBL/GenBank/DDBJ databases">
        <authorList>
            <person name="Jaros S."/>
            <person name="Januszkiewicz K."/>
            <person name="Wedrychowicz H."/>
        </authorList>
    </citation>
    <scope>NUCLEOTIDE SEQUENCE [LARGE SCALE GENOMIC DNA]</scope>
    <source>
        <strain evidence="1 2">CGMCC 1.6102</strain>
    </source>
</reference>